<proteinExistence type="predicted"/>
<evidence type="ECO:0000313" key="1">
    <source>
        <dbReference type="EMBL" id="DAF61829.1"/>
    </source>
</evidence>
<protein>
    <submittedName>
        <fullName evidence="1">2-haloalkanoic acid dehalogenase</fullName>
    </submittedName>
</protein>
<dbReference type="EMBL" id="BK032817">
    <property type="protein sequence ID" value="DAF61829.1"/>
    <property type="molecule type" value="Genomic_DNA"/>
</dbReference>
<accession>A0A8S5TES7</accession>
<organism evidence="1">
    <name type="scientific">Siphoviridae sp. ctbgC51</name>
    <dbReference type="NCBI Taxonomy" id="2827901"/>
    <lineage>
        <taxon>Viruses</taxon>
        <taxon>Duplodnaviria</taxon>
        <taxon>Heunggongvirae</taxon>
        <taxon>Uroviricota</taxon>
        <taxon>Caudoviricetes</taxon>
    </lineage>
</organism>
<name>A0A8S5TES7_9CAUD</name>
<sequence>MEPMKVKVILFDVDNVYDIDPMDVNKIVFEEVEMDEIKTLMGLAARQRLWMCCSPYYERKDVGES</sequence>
<reference evidence="1" key="1">
    <citation type="journal article" date="2021" name="Proc. Natl. Acad. Sci. U.S.A.">
        <title>A Catalog of Tens of Thousands of Viruses from Human Metagenomes Reveals Hidden Associations with Chronic Diseases.</title>
        <authorList>
            <person name="Tisza M.J."/>
            <person name="Buck C.B."/>
        </authorList>
    </citation>
    <scope>NUCLEOTIDE SEQUENCE</scope>
    <source>
        <strain evidence="1">CtbgC51</strain>
    </source>
</reference>